<dbReference type="EMBL" id="JAGXTP010000002">
    <property type="protein sequence ID" value="MBS3849833.1"/>
    <property type="molecule type" value="Genomic_DNA"/>
</dbReference>
<dbReference type="PRINTS" id="PR00605">
    <property type="entry name" value="CYTCHROMECIC"/>
</dbReference>
<keyword evidence="3 8" id="KW-0349">Heme</keyword>
<keyword evidence="12" id="KW-1185">Reference proteome</keyword>
<evidence type="ECO:0000256" key="7">
    <source>
        <dbReference type="ARBA" id="ARBA00023004"/>
    </source>
</evidence>
<dbReference type="InterPro" id="IPR051459">
    <property type="entry name" value="Cytochrome_c-type_DH"/>
</dbReference>
<keyword evidence="9" id="KW-0732">Signal</keyword>
<gene>
    <name evidence="11" type="ORF">KD146_14115</name>
</gene>
<feature type="chain" id="PRO_5036866090" evidence="9">
    <location>
        <begin position="20"/>
        <end position="129"/>
    </location>
</feature>
<keyword evidence="4" id="KW-0679">Respiratory chain</keyword>
<dbReference type="PANTHER" id="PTHR35008:SF4">
    <property type="entry name" value="BLL4482 PROTEIN"/>
    <property type="match status" value="1"/>
</dbReference>
<accession>A0A942I780</accession>
<dbReference type="InterPro" id="IPR036909">
    <property type="entry name" value="Cyt_c-like_dom_sf"/>
</dbReference>
<keyword evidence="7 8" id="KW-0408">Iron</keyword>
<dbReference type="InterPro" id="IPR009056">
    <property type="entry name" value="Cyt_c-like_dom"/>
</dbReference>
<evidence type="ECO:0000256" key="5">
    <source>
        <dbReference type="ARBA" id="ARBA00022723"/>
    </source>
</evidence>
<dbReference type="GO" id="GO:0020037">
    <property type="term" value="F:heme binding"/>
    <property type="evidence" value="ECO:0007669"/>
    <property type="project" value="InterPro"/>
</dbReference>
<evidence type="ECO:0000259" key="10">
    <source>
        <dbReference type="PROSITE" id="PS51007"/>
    </source>
</evidence>
<evidence type="ECO:0000313" key="11">
    <source>
        <dbReference type="EMBL" id="MBS3849833.1"/>
    </source>
</evidence>
<organism evidence="11 12">
    <name type="scientific">Devosia litorisediminis</name>
    <dbReference type="NCBI Taxonomy" id="2829817"/>
    <lineage>
        <taxon>Bacteria</taxon>
        <taxon>Pseudomonadati</taxon>
        <taxon>Pseudomonadota</taxon>
        <taxon>Alphaproteobacteria</taxon>
        <taxon>Hyphomicrobiales</taxon>
        <taxon>Devosiaceae</taxon>
        <taxon>Devosia</taxon>
    </lineage>
</organism>
<proteinExistence type="predicted"/>
<evidence type="ECO:0000256" key="3">
    <source>
        <dbReference type="ARBA" id="ARBA00022617"/>
    </source>
</evidence>
<dbReference type="Gene3D" id="1.10.760.10">
    <property type="entry name" value="Cytochrome c-like domain"/>
    <property type="match status" value="1"/>
</dbReference>
<reference evidence="11" key="1">
    <citation type="submission" date="2021-04" db="EMBL/GenBank/DDBJ databases">
        <title>Devosia litorisediminis sp. nov., isolated from a sand dune.</title>
        <authorList>
            <person name="Park S."/>
            <person name="Yoon J.-H."/>
        </authorList>
    </citation>
    <scope>NUCLEOTIDE SEQUENCE</scope>
    <source>
        <strain evidence="11">BSSL-BM10</strain>
    </source>
</reference>
<dbReference type="PROSITE" id="PS51007">
    <property type="entry name" value="CYTC"/>
    <property type="match status" value="1"/>
</dbReference>
<dbReference type="Proteomes" id="UP000678281">
    <property type="component" value="Unassembled WGS sequence"/>
</dbReference>
<comment type="caution">
    <text evidence="11">The sequence shown here is derived from an EMBL/GenBank/DDBJ whole genome shotgun (WGS) entry which is preliminary data.</text>
</comment>
<protein>
    <submittedName>
        <fullName evidence="11">Cytochrome c</fullName>
    </submittedName>
</protein>
<evidence type="ECO:0000256" key="8">
    <source>
        <dbReference type="PROSITE-ProRule" id="PRU00433"/>
    </source>
</evidence>
<evidence type="ECO:0000313" key="12">
    <source>
        <dbReference type="Proteomes" id="UP000678281"/>
    </source>
</evidence>
<comment type="cofactor">
    <cofactor evidence="1">
        <name>heme c</name>
        <dbReference type="ChEBI" id="CHEBI:61717"/>
    </cofactor>
</comment>
<evidence type="ECO:0000256" key="6">
    <source>
        <dbReference type="ARBA" id="ARBA00022982"/>
    </source>
</evidence>
<sequence>MIALRAAIVAAFLTTPAFAQATLPDGTALYRDNCASCHGADLKGQPDWMSPLPDGRRRAPPHDASGHTWHHSDEQLLRIIRDGLGAIAPGYESDMPVFGETLSDAEIMSILGFIKQGWPERERRYQQER</sequence>
<evidence type="ECO:0000256" key="1">
    <source>
        <dbReference type="ARBA" id="ARBA00001926"/>
    </source>
</evidence>
<keyword evidence="6" id="KW-0249">Electron transport</keyword>
<evidence type="ECO:0000256" key="2">
    <source>
        <dbReference type="ARBA" id="ARBA00022448"/>
    </source>
</evidence>
<feature type="domain" description="Cytochrome c" evidence="10">
    <location>
        <begin position="21"/>
        <end position="118"/>
    </location>
</feature>
<dbReference type="AlphaFoldDB" id="A0A942I780"/>
<dbReference type="Pfam" id="PF13442">
    <property type="entry name" value="Cytochrome_CBB3"/>
    <property type="match status" value="1"/>
</dbReference>
<feature type="signal peptide" evidence="9">
    <location>
        <begin position="1"/>
        <end position="19"/>
    </location>
</feature>
<dbReference type="RefSeq" id="WP_212659464.1">
    <property type="nucleotide sequence ID" value="NZ_JAGXTP010000002.1"/>
</dbReference>
<evidence type="ECO:0000256" key="9">
    <source>
        <dbReference type="SAM" id="SignalP"/>
    </source>
</evidence>
<keyword evidence="2" id="KW-0813">Transport</keyword>
<dbReference type="InterPro" id="IPR008168">
    <property type="entry name" value="Cyt_C_IC"/>
</dbReference>
<dbReference type="PANTHER" id="PTHR35008">
    <property type="entry name" value="BLL4482 PROTEIN-RELATED"/>
    <property type="match status" value="1"/>
</dbReference>
<keyword evidence="5 8" id="KW-0479">Metal-binding</keyword>
<dbReference type="GO" id="GO:0005506">
    <property type="term" value="F:iron ion binding"/>
    <property type="evidence" value="ECO:0007669"/>
    <property type="project" value="InterPro"/>
</dbReference>
<dbReference type="GO" id="GO:0009055">
    <property type="term" value="F:electron transfer activity"/>
    <property type="evidence" value="ECO:0007669"/>
    <property type="project" value="InterPro"/>
</dbReference>
<name>A0A942I780_9HYPH</name>
<dbReference type="SUPFAM" id="SSF46626">
    <property type="entry name" value="Cytochrome c"/>
    <property type="match status" value="1"/>
</dbReference>
<evidence type="ECO:0000256" key="4">
    <source>
        <dbReference type="ARBA" id="ARBA00022660"/>
    </source>
</evidence>